<dbReference type="GO" id="GO:0005737">
    <property type="term" value="C:cytoplasm"/>
    <property type="evidence" value="ECO:0007669"/>
    <property type="project" value="TreeGrafter"/>
</dbReference>
<dbReference type="InterPro" id="IPR038534">
    <property type="entry name" value="Rtr1/RPAP2_sf"/>
</dbReference>
<keyword evidence="3 12" id="KW-0479">Metal-binding</keyword>
<protein>
    <recommendedName>
        <fullName evidence="12">RNA polymerase II subunit B1 CTD phosphatase RPAP2 homolog</fullName>
        <ecNumber evidence="12">3.1.3.16</ecNumber>
    </recommendedName>
</protein>
<comment type="caution">
    <text evidence="15">The sequence shown here is derived from an EMBL/GenBank/DDBJ whole genome shotgun (WGS) entry which is preliminary data.</text>
</comment>
<keyword evidence="5 12" id="KW-0378">Hydrolase</keyword>
<sequence length="739" mass="73746">MQDVVEERSLAGLCGWPLCRGPAEWAVKGKSRYRISLRAHEIYERVDSSKIYERVDSSKFCSVNCQAITAALAASFPTDSPYTRAVALAHVADVQTSSGDAPGAAPAKTTAAKRARRRDSQAPHAADIRQKLEALSLADGGGALSAAAAADAGAAAAAAAAGTGDGGRGGAGAAVAIAAEAAAAAADVSRGDAAAASDAAASAAAAAAAMDTEGDTSAAASVSDAAVEVTAAQHRDGGAMEGITEQLQAVEISQGAEGAGEGGKAGAQAAPQAGEGKHVGGGSRGRPTAAQRKAKGALPPRPHRVADAVMKRAVARCRRGRSVPLTPRTAAAAAARALPPRPHRVADAVVKRALVERALPPRPHRVADTVMKRAVVERAPAAAQPMPLLQPAFRGLVEGHAPSPAFEATVSFSVAPREAPLGASTPPMASTKGPPEEGEGLEEGSTSGEAEEGDSDAPPQGDADDWDEEGEEGGGGSDADGPGGPWLDLDALHDKRAREEFRASLSSFITLWGALAEWVTPETRACLLRLRGDPAATSTSSALFSAEGQDAAVPLQRAPHAAAATLDGRHRAVSAQVHKHARATLLAQQGPFLLGWSARCSSGGSSGGGSAAGSGSGGGAVGIGGGIGGGGGRGSSVAAAREVLAALLASFDYTCATPQLAREQWALLPLVLGGALLGGGRRERGSAAAQVSAVASAAEALEAAAETLGALEAAAEALGVTRSEYRLLCGVLEADACQL</sequence>
<dbReference type="Pfam" id="PF04181">
    <property type="entry name" value="RPAP2_Rtr1"/>
    <property type="match status" value="1"/>
</dbReference>
<feature type="region of interest" description="Disordered" evidence="13">
    <location>
        <begin position="418"/>
        <end position="489"/>
    </location>
</feature>
<comment type="function">
    <text evidence="12">Putative RNA polymerase II subunit B1 C-terminal domain (CTD) phosphatase involved in RNA polymerase II transcription regulation.</text>
</comment>
<dbReference type="PANTHER" id="PTHR14732:SF0">
    <property type="entry name" value="RNA POLYMERASE II SUBUNIT B1 CTD PHOSPHATASE RPAP2-RELATED"/>
    <property type="match status" value="1"/>
</dbReference>
<keyword evidence="7 12" id="KW-0904">Protein phosphatase</keyword>
<dbReference type="InterPro" id="IPR007308">
    <property type="entry name" value="Rtr1/RPAP2_dom"/>
</dbReference>
<evidence type="ECO:0000256" key="8">
    <source>
        <dbReference type="ARBA" id="ARBA00023242"/>
    </source>
</evidence>
<evidence type="ECO:0000256" key="7">
    <source>
        <dbReference type="ARBA" id="ARBA00022912"/>
    </source>
</evidence>
<keyword evidence="16" id="KW-1185">Reference proteome</keyword>
<reference evidence="15" key="1">
    <citation type="submission" date="2021-02" db="EMBL/GenBank/DDBJ databases">
        <title>First Annotated Genome of the Yellow-green Alga Tribonema minus.</title>
        <authorList>
            <person name="Mahan K.M."/>
        </authorList>
    </citation>
    <scope>NUCLEOTIDE SEQUENCE</scope>
    <source>
        <strain evidence="15">UTEX B ZZ1240</strain>
    </source>
</reference>
<accession>A0A835YJQ0</accession>
<comment type="subcellular location">
    <subcellularLocation>
        <location evidence="1 12">Nucleus</location>
    </subcellularLocation>
</comment>
<dbReference type="Gene3D" id="1.25.40.820">
    <property type="match status" value="1"/>
</dbReference>
<evidence type="ECO:0000259" key="14">
    <source>
        <dbReference type="PROSITE" id="PS51479"/>
    </source>
</evidence>
<dbReference type="OrthoDB" id="2590500at2759"/>
<feature type="region of interest" description="Disordered" evidence="13">
    <location>
        <begin position="254"/>
        <end position="301"/>
    </location>
</feature>
<evidence type="ECO:0000256" key="3">
    <source>
        <dbReference type="ARBA" id="ARBA00022723"/>
    </source>
</evidence>
<dbReference type="EC" id="3.1.3.16" evidence="12"/>
<comment type="catalytic activity">
    <reaction evidence="10 12">
        <text>O-phospho-L-threonyl-[protein] + H2O = L-threonyl-[protein] + phosphate</text>
        <dbReference type="Rhea" id="RHEA:47004"/>
        <dbReference type="Rhea" id="RHEA-COMP:11060"/>
        <dbReference type="Rhea" id="RHEA-COMP:11605"/>
        <dbReference type="ChEBI" id="CHEBI:15377"/>
        <dbReference type="ChEBI" id="CHEBI:30013"/>
        <dbReference type="ChEBI" id="CHEBI:43474"/>
        <dbReference type="ChEBI" id="CHEBI:61977"/>
        <dbReference type="EC" id="3.1.3.16"/>
    </reaction>
</comment>
<dbReference type="PROSITE" id="PS51479">
    <property type="entry name" value="ZF_RTR1"/>
    <property type="match status" value="1"/>
</dbReference>
<feature type="region of interest" description="Disordered" evidence="13">
    <location>
        <begin position="96"/>
        <end position="127"/>
    </location>
</feature>
<organism evidence="15 16">
    <name type="scientific">Tribonema minus</name>
    <dbReference type="NCBI Taxonomy" id="303371"/>
    <lineage>
        <taxon>Eukaryota</taxon>
        <taxon>Sar</taxon>
        <taxon>Stramenopiles</taxon>
        <taxon>Ochrophyta</taxon>
        <taxon>PX clade</taxon>
        <taxon>Xanthophyceae</taxon>
        <taxon>Tribonematales</taxon>
        <taxon>Tribonemataceae</taxon>
        <taxon>Tribonema</taxon>
    </lineage>
</organism>
<proteinExistence type="inferred from homology"/>
<evidence type="ECO:0000256" key="5">
    <source>
        <dbReference type="ARBA" id="ARBA00022801"/>
    </source>
</evidence>
<name>A0A835YJQ0_9STRA</name>
<evidence type="ECO:0000313" key="16">
    <source>
        <dbReference type="Proteomes" id="UP000664859"/>
    </source>
</evidence>
<feature type="compositionally biased region" description="Gly residues" evidence="13">
    <location>
        <begin position="473"/>
        <end position="484"/>
    </location>
</feature>
<evidence type="ECO:0000256" key="9">
    <source>
        <dbReference type="ARBA" id="ARBA00047761"/>
    </source>
</evidence>
<feature type="compositionally biased region" description="Low complexity" evidence="13">
    <location>
        <begin position="99"/>
        <end position="110"/>
    </location>
</feature>
<evidence type="ECO:0000256" key="10">
    <source>
        <dbReference type="ARBA" id="ARBA00048336"/>
    </source>
</evidence>
<gene>
    <name evidence="15" type="ORF">JKP88DRAFT_347261</name>
</gene>
<keyword evidence="4 12" id="KW-0863">Zinc-finger</keyword>
<dbReference type="GO" id="GO:0043175">
    <property type="term" value="F:RNA polymerase core enzyme binding"/>
    <property type="evidence" value="ECO:0007669"/>
    <property type="project" value="UniProtKB-UniRule"/>
</dbReference>
<dbReference type="AlphaFoldDB" id="A0A835YJQ0"/>
<keyword evidence="8 12" id="KW-0539">Nucleus</keyword>
<dbReference type="InterPro" id="IPR039693">
    <property type="entry name" value="Rtr1/RPAP2"/>
</dbReference>
<evidence type="ECO:0000313" key="15">
    <source>
        <dbReference type="EMBL" id="KAG5175708.1"/>
    </source>
</evidence>
<evidence type="ECO:0000256" key="4">
    <source>
        <dbReference type="ARBA" id="ARBA00022771"/>
    </source>
</evidence>
<dbReference type="Proteomes" id="UP000664859">
    <property type="component" value="Unassembled WGS sequence"/>
</dbReference>
<feature type="compositionally biased region" description="Basic and acidic residues" evidence="13">
    <location>
        <begin position="118"/>
        <end position="127"/>
    </location>
</feature>
<evidence type="ECO:0000256" key="6">
    <source>
        <dbReference type="ARBA" id="ARBA00022833"/>
    </source>
</evidence>
<evidence type="ECO:0000256" key="12">
    <source>
        <dbReference type="RuleBase" id="RU367080"/>
    </source>
</evidence>
<feature type="domain" description="RTR1-type" evidence="14">
    <location>
        <begin position="1"/>
        <end position="85"/>
    </location>
</feature>
<evidence type="ECO:0000256" key="11">
    <source>
        <dbReference type="PROSITE-ProRule" id="PRU00812"/>
    </source>
</evidence>
<dbReference type="EMBL" id="JAFCMP010000547">
    <property type="protein sequence ID" value="KAG5175708.1"/>
    <property type="molecule type" value="Genomic_DNA"/>
</dbReference>
<evidence type="ECO:0000256" key="1">
    <source>
        <dbReference type="ARBA" id="ARBA00004123"/>
    </source>
</evidence>
<dbReference type="GO" id="GO:0008420">
    <property type="term" value="F:RNA polymerase II CTD heptapeptide repeat phosphatase activity"/>
    <property type="evidence" value="ECO:0007669"/>
    <property type="project" value="UniProtKB-UniRule"/>
</dbReference>
<dbReference type="GO" id="GO:0008270">
    <property type="term" value="F:zinc ion binding"/>
    <property type="evidence" value="ECO:0007669"/>
    <property type="project" value="UniProtKB-KW"/>
</dbReference>
<feature type="compositionally biased region" description="Acidic residues" evidence="13">
    <location>
        <begin position="462"/>
        <end position="472"/>
    </location>
</feature>
<dbReference type="PANTHER" id="PTHR14732">
    <property type="entry name" value="RNA POLYMERASE II SUBUNIT B1 CTD PHOSPHATASE RPAP2-RELATED"/>
    <property type="match status" value="1"/>
</dbReference>
<comment type="similarity">
    <text evidence="2 11 12">Belongs to the RPAP2 family.</text>
</comment>
<keyword evidence="6 12" id="KW-0862">Zinc</keyword>
<comment type="catalytic activity">
    <reaction evidence="9 12">
        <text>O-phospho-L-seryl-[protein] + H2O = L-seryl-[protein] + phosphate</text>
        <dbReference type="Rhea" id="RHEA:20629"/>
        <dbReference type="Rhea" id="RHEA-COMP:9863"/>
        <dbReference type="Rhea" id="RHEA-COMP:11604"/>
        <dbReference type="ChEBI" id="CHEBI:15377"/>
        <dbReference type="ChEBI" id="CHEBI:29999"/>
        <dbReference type="ChEBI" id="CHEBI:43474"/>
        <dbReference type="ChEBI" id="CHEBI:83421"/>
        <dbReference type="EC" id="3.1.3.16"/>
    </reaction>
</comment>
<evidence type="ECO:0000256" key="13">
    <source>
        <dbReference type="SAM" id="MobiDB-lite"/>
    </source>
</evidence>
<dbReference type="GO" id="GO:0005634">
    <property type="term" value="C:nucleus"/>
    <property type="evidence" value="ECO:0007669"/>
    <property type="project" value="UniProtKB-SubCell"/>
</dbReference>
<evidence type="ECO:0000256" key="2">
    <source>
        <dbReference type="ARBA" id="ARBA00005676"/>
    </source>
</evidence>